<accession>A0A7W0BW45</accession>
<organism evidence="3 4">
    <name type="scientific">[Anoxybacillus] calidus</name>
    <dbReference type="NCBI Taxonomy" id="575178"/>
    <lineage>
        <taxon>Bacteria</taxon>
        <taxon>Bacillati</taxon>
        <taxon>Bacillota</taxon>
        <taxon>Bacilli</taxon>
        <taxon>Bacillales</taxon>
        <taxon>Anoxybacillaceae</taxon>
        <taxon>Paranoxybacillus</taxon>
    </lineage>
</organism>
<keyword evidence="2" id="KW-0812">Transmembrane</keyword>
<dbReference type="AlphaFoldDB" id="A0A7W0BW45"/>
<dbReference type="PANTHER" id="PTHR40027:SF1">
    <property type="entry name" value="CELL DIVISION PROTEIN DIVIC"/>
    <property type="match status" value="1"/>
</dbReference>
<dbReference type="PANTHER" id="PTHR40027">
    <property type="entry name" value="CELL DIVISION PROTEIN DIVIC"/>
    <property type="match status" value="1"/>
</dbReference>
<reference evidence="3 4" key="1">
    <citation type="submission" date="2020-07" db="EMBL/GenBank/DDBJ databases">
        <title>Genomic Encyclopedia of Type Strains, Phase IV (KMG-IV): sequencing the most valuable type-strain genomes for metagenomic binning, comparative biology and taxonomic classification.</title>
        <authorList>
            <person name="Goeker M."/>
        </authorList>
    </citation>
    <scope>NUCLEOTIDE SEQUENCE [LARGE SCALE GENOMIC DNA]</scope>
    <source>
        <strain evidence="3 4">DSM 25220</strain>
    </source>
</reference>
<comment type="caution">
    <text evidence="3">The sequence shown here is derived from an EMBL/GenBank/DDBJ whole genome shotgun (WGS) entry which is preliminary data.</text>
</comment>
<dbReference type="EMBL" id="JACDUU010000012">
    <property type="protein sequence ID" value="MBA2873051.1"/>
    <property type="molecule type" value="Genomic_DNA"/>
</dbReference>
<sequence length="123" mass="14561">MSVLHKNKVTKIQSSYVLEQERKEKRAMQRRRIAIIRFTLLSGILLALSSVLLYTLISQSANIEAKIEEKQKLEHKLEKLEKKERQLKEEIKKLNDDEYITELARKNYFLSKEGEIIFTVPEE</sequence>
<keyword evidence="1" id="KW-0175">Coiled coil</keyword>
<dbReference type="Pfam" id="PF04977">
    <property type="entry name" value="DivIC"/>
    <property type="match status" value="1"/>
</dbReference>
<evidence type="ECO:0000313" key="4">
    <source>
        <dbReference type="Proteomes" id="UP000580891"/>
    </source>
</evidence>
<dbReference type="RefSeq" id="WP_181538792.1">
    <property type="nucleotide sequence ID" value="NZ_JACDUU010000012.1"/>
</dbReference>
<keyword evidence="2" id="KW-0472">Membrane</keyword>
<dbReference type="InterPro" id="IPR039076">
    <property type="entry name" value="DivIC"/>
</dbReference>
<dbReference type="GO" id="GO:0051301">
    <property type="term" value="P:cell division"/>
    <property type="evidence" value="ECO:0007669"/>
    <property type="project" value="UniProtKB-KW"/>
</dbReference>
<dbReference type="InterPro" id="IPR007060">
    <property type="entry name" value="FtsL/DivIC"/>
</dbReference>
<feature type="coiled-coil region" evidence="1">
    <location>
        <begin position="56"/>
        <end position="97"/>
    </location>
</feature>
<keyword evidence="4" id="KW-1185">Reference proteome</keyword>
<protein>
    <submittedName>
        <fullName evidence="3">Cell division protein DivIC</fullName>
    </submittedName>
</protein>
<keyword evidence="3" id="KW-0132">Cell division</keyword>
<name>A0A7W0BW45_9BACL</name>
<keyword evidence="3" id="KW-0131">Cell cycle</keyword>
<gene>
    <name evidence="3" type="ORF">HNQ85_003384</name>
</gene>
<evidence type="ECO:0000256" key="2">
    <source>
        <dbReference type="SAM" id="Phobius"/>
    </source>
</evidence>
<evidence type="ECO:0000256" key="1">
    <source>
        <dbReference type="SAM" id="Coils"/>
    </source>
</evidence>
<feature type="transmembrane region" description="Helical" evidence="2">
    <location>
        <begin position="35"/>
        <end position="57"/>
    </location>
</feature>
<keyword evidence="2" id="KW-1133">Transmembrane helix</keyword>
<evidence type="ECO:0000313" key="3">
    <source>
        <dbReference type="EMBL" id="MBA2873051.1"/>
    </source>
</evidence>
<proteinExistence type="predicted"/>
<dbReference type="Proteomes" id="UP000580891">
    <property type="component" value="Unassembled WGS sequence"/>
</dbReference>